<proteinExistence type="predicted"/>
<evidence type="ECO:0000256" key="1">
    <source>
        <dbReference type="SAM" id="MobiDB-lite"/>
    </source>
</evidence>
<dbReference type="Proteomes" id="UP000481153">
    <property type="component" value="Unassembled WGS sequence"/>
</dbReference>
<evidence type="ECO:0000313" key="3">
    <source>
        <dbReference type="Proteomes" id="UP000481153"/>
    </source>
</evidence>
<keyword evidence="3" id="KW-1185">Reference proteome</keyword>
<name>A0A6G0WI96_9STRA</name>
<gene>
    <name evidence="2" type="ORF">Ae201684_014928</name>
</gene>
<comment type="caution">
    <text evidence="2">The sequence shown here is derived from an EMBL/GenBank/DDBJ whole genome shotgun (WGS) entry which is preliminary data.</text>
</comment>
<protein>
    <submittedName>
        <fullName evidence="2">Uncharacterized protein</fullName>
    </submittedName>
</protein>
<feature type="region of interest" description="Disordered" evidence="1">
    <location>
        <begin position="444"/>
        <end position="472"/>
    </location>
</feature>
<accession>A0A6G0WI96</accession>
<dbReference type="AlphaFoldDB" id="A0A6G0WI96"/>
<dbReference type="EMBL" id="VJMJ01000204">
    <property type="protein sequence ID" value="KAF0726937.1"/>
    <property type="molecule type" value="Genomic_DNA"/>
</dbReference>
<organism evidence="2 3">
    <name type="scientific">Aphanomyces euteiches</name>
    <dbReference type="NCBI Taxonomy" id="100861"/>
    <lineage>
        <taxon>Eukaryota</taxon>
        <taxon>Sar</taxon>
        <taxon>Stramenopiles</taxon>
        <taxon>Oomycota</taxon>
        <taxon>Saprolegniomycetes</taxon>
        <taxon>Saprolegniales</taxon>
        <taxon>Verrucalvaceae</taxon>
        <taxon>Aphanomyces</taxon>
    </lineage>
</organism>
<dbReference type="VEuPathDB" id="FungiDB:AeMF1_003226"/>
<evidence type="ECO:0000313" key="2">
    <source>
        <dbReference type="EMBL" id="KAF0726937.1"/>
    </source>
</evidence>
<reference evidence="2 3" key="1">
    <citation type="submission" date="2019-07" db="EMBL/GenBank/DDBJ databases">
        <title>Genomics analysis of Aphanomyces spp. identifies a new class of oomycete effector associated with host adaptation.</title>
        <authorList>
            <person name="Gaulin E."/>
        </authorList>
    </citation>
    <scope>NUCLEOTIDE SEQUENCE [LARGE SCALE GENOMIC DNA]</scope>
    <source>
        <strain evidence="2 3">ATCC 201684</strain>
    </source>
</reference>
<sequence length="503" mass="58104">MAKTSKPHSFKTSKDNKVKLLLAKIAAAWELENSSNSGEHRSTITQNDNWNGLLDRFLKEEEEIIHNPHLFRKRKTMKKNLARAAELLRDWKQRNKLSLTDGYTIKRHVNQVVHDLLVTPKAPHLPSTAWTAFGGICSNLFASMRADYGQNATLWVKKPLPALPQGREIAANWITSNLFSQIDMVMEHCLTPYTPNADCKTIHIPCQSSDLCQEEVSEMHVVNLRHQKSYHLTNYRQHAIRLPFKTAMKVAKGRFEKNIRGNPPKEVFKTSNPRNPIALLQVGSKYAKRVAGPNKQHILMRQFEENNLYCALSCCITRDECYPAANNATTKEWTSWTIVKARPDGTFTLIQIAVATGFQRNGGPFMPYDNYPMSDPNVQFDELIKHLKVHYTQEFAREAERNNLRIVDLYRDFESLIEEEEIYDEIRRIDFLQPAGAHVFHHTPETSAEASEDEDKHVHKRPRLESVTTDSEEVESIRVKREQRNDVFAAIEYLHQNYYPKKI</sequence>